<organism evidence="2 3">
    <name type="scientific">Flagellimonas abyssi</name>
    <dbReference type="NCBI Taxonomy" id="2864871"/>
    <lineage>
        <taxon>Bacteria</taxon>
        <taxon>Pseudomonadati</taxon>
        <taxon>Bacteroidota</taxon>
        <taxon>Flavobacteriia</taxon>
        <taxon>Flavobacteriales</taxon>
        <taxon>Flavobacteriaceae</taxon>
        <taxon>Flagellimonas</taxon>
    </lineage>
</organism>
<evidence type="ECO:0000313" key="3">
    <source>
        <dbReference type="Proteomes" id="UP001196136"/>
    </source>
</evidence>
<dbReference type="Proteomes" id="UP001196136">
    <property type="component" value="Unassembled WGS sequence"/>
</dbReference>
<evidence type="ECO:0000313" key="2">
    <source>
        <dbReference type="EMBL" id="MBW8201601.1"/>
    </source>
</evidence>
<reference evidence="2 3" key="1">
    <citation type="submission" date="2021-08" db="EMBL/GenBank/DDBJ databases">
        <title>Muricauda profundi sp. nov., a marine bacterium isolated from deep seawater of the Mariana Trench.</title>
        <authorList>
            <person name="Wei Y."/>
        </authorList>
    </citation>
    <scope>NUCLEOTIDE SEQUENCE [LARGE SCALE GENOMIC DNA]</scope>
    <source>
        <strain evidence="2 3">W52</strain>
    </source>
</reference>
<sequence length="249" mass="28680">MRIFKIIIGLLFLSGAGKEYIQASREAGSWASPGILLGVLLVLLLCTWLIGTGLAKVKYKLTRIQSIKYFGISLAIFFCFSFFHLSRKIVPSNFVTINGLKVPLNKCIDGNERLISDEKRREEFCKCFVEKLTDNSELKMRFKKKLESGRLIQVFNEIQNDSLFLSLGIDNCYSKNMEWTERLVELMKKKYKEELTGTEFEKSNDLDKYCNCLINGYREFPFEEVIGDDFSNSPEAISIDEKCTEMSKK</sequence>
<feature type="transmembrane region" description="Helical" evidence="1">
    <location>
        <begin position="33"/>
        <end position="55"/>
    </location>
</feature>
<keyword evidence="1" id="KW-1133">Transmembrane helix</keyword>
<gene>
    <name evidence="2" type="ORF">K1F36_17380</name>
</gene>
<accession>A0ABS7EVW1</accession>
<dbReference type="EMBL" id="JAHZSV010000036">
    <property type="protein sequence ID" value="MBW8201601.1"/>
    <property type="molecule type" value="Genomic_DNA"/>
</dbReference>
<protein>
    <submittedName>
        <fullName evidence="2">Uncharacterized protein</fullName>
    </submittedName>
</protein>
<keyword evidence="3" id="KW-1185">Reference proteome</keyword>
<name>A0ABS7EVW1_9FLAO</name>
<dbReference type="RefSeq" id="WP_220114929.1">
    <property type="nucleotide sequence ID" value="NZ_JAHZSV010000036.1"/>
</dbReference>
<keyword evidence="1" id="KW-0472">Membrane</keyword>
<feature type="transmembrane region" description="Helical" evidence="1">
    <location>
        <begin position="67"/>
        <end position="85"/>
    </location>
</feature>
<evidence type="ECO:0000256" key="1">
    <source>
        <dbReference type="SAM" id="Phobius"/>
    </source>
</evidence>
<proteinExistence type="predicted"/>
<comment type="caution">
    <text evidence="2">The sequence shown here is derived from an EMBL/GenBank/DDBJ whole genome shotgun (WGS) entry which is preliminary data.</text>
</comment>
<keyword evidence="1" id="KW-0812">Transmembrane</keyword>